<dbReference type="SUPFAM" id="SSF54160">
    <property type="entry name" value="Chromo domain-like"/>
    <property type="match status" value="1"/>
</dbReference>
<dbReference type="InterPro" id="IPR016197">
    <property type="entry name" value="Chromo-like_dom_sf"/>
</dbReference>
<dbReference type="InterPro" id="IPR000953">
    <property type="entry name" value="Chromo/chromo_shadow_dom"/>
</dbReference>
<dbReference type="PROSITE" id="PS50013">
    <property type="entry name" value="CHROMO_2"/>
    <property type="match status" value="1"/>
</dbReference>
<keyword evidence="10" id="KW-0694">RNA-binding</keyword>
<feature type="region of interest" description="Disordered" evidence="16">
    <location>
        <begin position="198"/>
        <end position="237"/>
    </location>
</feature>
<evidence type="ECO:0000256" key="15">
    <source>
        <dbReference type="ARBA" id="ARBA00023172"/>
    </source>
</evidence>
<evidence type="ECO:0000256" key="13">
    <source>
        <dbReference type="ARBA" id="ARBA00022932"/>
    </source>
</evidence>
<dbReference type="OrthoDB" id="3268967at2759"/>
<evidence type="ECO:0000256" key="10">
    <source>
        <dbReference type="ARBA" id="ARBA00022884"/>
    </source>
</evidence>
<dbReference type="InterPro" id="IPR056924">
    <property type="entry name" value="SH3_Tf2-1"/>
</dbReference>
<evidence type="ECO:0000256" key="12">
    <source>
        <dbReference type="ARBA" id="ARBA00022918"/>
    </source>
</evidence>
<feature type="compositionally biased region" description="Low complexity" evidence="16">
    <location>
        <begin position="221"/>
        <end position="230"/>
    </location>
</feature>
<dbReference type="GO" id="GO:0003723">
    <property type="term" value="F:RNA binding"/>
    <property type="evidence" value="ECO:0007669"/>
    <property type="project" value="UniProtKB-KW"/>
</dbReference>
<dbReference type="Proteomes" id="UP000620124">
    <property type="component" value="Unassembled WGS sequence"/>
</dbReference>
<feature type="domain" description="Integrase catalytic" evidence="18">
    <location>
        <begin position="667"/>
        <end position="829"/>
    </location>
</feature>
<evidence type="ECO:0000256" key="9">
    <source>
        <dbReference type="ARBA" id="ARBA00022842"/>
    </source>
</evidence>
<dbReference type="InterPro" id="IPR041373">
    <property type="entry name" value="RT_RNaseH"/>
</dbReference>
<evidence type="ECO:0000259" key="17">
    <source>
        <dbReference type="PROSITE" id="PS50013"/>
    </source>
</evidence>
<dbReference type="GO" id="GO:0015074">
    <property type="term" value="P:DNA integration"/>
    <property type="evidence" value="ECO:0007669"/>
    <property type="project" value="UniProtKB-KW"/>
</dbReference>
<dbReference type="GO" id="GO:0006508">
    <property type="term" value="P:proteolysis"/>
    <property type="evidence" value="ECO:0007669"/>
    <property type="project" value="UniProtKB-KW"/>
</dbReference>
<keyword evidence="11" id="KW-0229">DNA integration</keyword>
<dbReference type="Pfam" id="PF17921">
    <property type="entry name" value="Integrase_H2C2"/>
    <property type="match status" value="1"/>
</dbReference>
<protein>
    <submittedName>
        <fullName evidence="19">Transposon Ty3-G Gag-Pol polyprotein</fullName>
    </submittedName>
</protein>
<evidence type="ECO:0000313" key="20">
    <source>
        <dbReference type="Proteomes" id="UP000620124"/>
    </source>
</evidence>
<evidence type="ECO:0000313" key="19">
    <source>
        <dbReference type="EMBL" id="KAF7326499.1"/>
    </source>
</evidence>
<evidence type="ECO:0000256" key="16">
    <source>
        <dbReference type="SAM" id="MobiDB-lite"/>
    </source>
</evidence>
<dbReference type="PANTHER" id="PTHR37984:SF5">
    <property type="entry name" value="PROTEIN NYNRIN-LIKE"/>
    <property type="match status" value="1"/>
</dbReference>
<evidence type="ECO:0000256" key="5">
    <source>
        <dbReference type="ARBA" id="ARBA00022723"/>
    </source>
</evidence>
<feature type="domain" description="Chromo" evidence="17">
    <location>
        <begin position="987"/>
        <end position="1032"/>
    </location>
</feature>
<sequence length="1032" mass="116177">MSSAKPVLATVTHPKSDRCPILEAGTITPEILQQWRRACQKYLKNCKARTADDLVSYVADEMREPILQKWYLASQSRIDGLKLEAYLAELGSLVLEKGWEGKMRRQVLGAKMKVGQTFADWAYDTQNINAILSQAASTFAVDDKQLKNILDAGLTEELQQDLDTEPVLSSDLNAWIAEVKGRDNRLRFETARMQNLINANRESPHSKSKGKVSLADRLTTPKPSLASRLSSPPPVTVQKCPPLTDGEKTLLDLHDGCRRCHQFYIGHRTLNCDGTFPDAATYRTLTQADAVAQAAARGKTLKVKREPAAAAHHKSKDILSVDYEESESDPDGYVLPPLTVPHLYVNVTLSGPSISEFPIPAFQAIKDTVVSRDCLTVIDYEDLSKTIYLTTDASDRRTGAVLSFGETWETARPVAFDSYQLNAAERNYPVHEKELLAIVKALKKWRSSLLNVHFKVMTDHRTLEYFQAQKDMSRRQSRWSMYMADFDYDINYVKGEENSVADALSCLPHDEEKTAMTPLVAAVLLSQTHLPRRDRIPIAAGMLKISADQEFLRRITAVYDTDDFTKQLEAGIASGSIPGVRRSPGQNLVYIGDRLVIPKDAEVRELLYHLAHDSLGHFGFTKSYEALRNSFYWPNMRRDLEEAYIPSCVQCQRNKSRTKKPVGPLHPLPVPDGRFENVALEFIGPLPMDAGFDMILTMTDLMGADVQIAAVHSDDTAEQTALVLFNHWYCENGLMTSLISDRDKAFTSKLWKALHKLTGVKLKMSTSYHPETDGGSERTNKTVVQAIRYHVDRNQKGWHASLPRVRFAIMNSPNASTGFSPFQLKSGHSPRIIPALAPAIGPQTMEEMDARKLIEKLDLDVKTAQDSLTAAKVRQAYHANIHRGAEVVYQVGDRVMLSTTNRRRDYKRAGAKRVAKFMPRDEGPYEVVKAFPERSEYTLKLPNNPQLFPGFHSHLLKRYVPNNPELFPTREPARPGPVITPDGAVEWTVEKIVDERRRGRGKQYLVRWDGYGPEFDEWVPGREMEDTIALDV</sequence>
<keyword evidence="20" id="KW-1185">Reference proteome</keyword>
<dbReference type="CDD" id="cd18970">
    <property type="entry name" value="CD_POL_like"/>
    <property type="match status" value="1"/>
</dbReference>
<dbReference type="Gene3D" id="3.10.20.370">
    <property type="match status" value="1"/>
</dbReference>
<dbReference type="GO" id="GO:0046872">
    <property type="term" value="F:metal ion binding"/>
    <property type="evidence" value="ECO:0007669"/>
    <property type="project" value="UniProtKB-KW"/>
</dbReference>
<organism evidence="19 20">
    <name type="scientific">Mycena venus</name>
    <dbReference type="NCBI Taxonomy" id="2733690"/>
    <lineage>
        <taxon>Eukaryota</taxon>
        <taxon>Fungi</taxon>
        <taxon>Dikarya</taxon>
        <taxon>Basidiomycota</taxon>
        <taxon>Agaricomycotina</taxon>
        <taxon>Agaricomycetes</taxon>
        <taxon>Agaricomycetidae</taxon>
        <taxon>Agaricales</taxon>
        <taxon>Marasmiineae</taxon>
        <taxon>Mycenaceae</taxon>
        <taxon>Mycena</taxon>
    </lineage>
</organism>
<evidence type="ECO:0000256" key="2">
    <source>
        <dbReference type="ARBA" id="ARBA00022679"/>
    </source>
</evidence>
<dbReference type="InterPro" id="IPR041588">
    <property type="entry name" value="Integrase_H2C2"/>
</dbReference>
<dbReference type="InterPro" id="IPR036397">
    <property type="entry name" value="RNaseH_sf"/>
</dbReference>
<dbReference type="Gene3D" id="1.10.340.70">
    <property type="match status" value="1"/>
</dbReference>
<dbReference type="InterPro" id="IPR023780">
    <property type="entry name" value="Chromo_domain"/>
</dbReference>
<keyword evidence="1" id="KW-0645">Protease</keyword>
<dbReference type="PANTHER" id="PTHR37984">
    <property type="entry name" value="PROTEIN CBG26694"/>
    <property type="match status" value="1"/>
</dbReference>
<dbReference type="GO" id="GO:0004519">
    <property type="term" value="F:endonuclease activity"/>
    <property type="evidence" value="ECO:0007669"/>
    <property type="project" value="UniProtKB-KW"/>
</dbReference>
<keyword evidence="2" id="KW-0808">Transferase</keyword>
<dbReference type="Pfam" id="PF17917">
    <property type="entry name" value="RT_RNaseH"/>
    <property type="match status" value="1"/>
</dbReference>
<proteinExistence type="predicted"/>
<keyword evidence="15" id="KW-0233">DNA recombination</keyword>
<evidence type="ECO:0000256" key="4">
    <source>
        <dbReference type="ARBA" id="ARBA00022722"/>
    </source>
</evidence>
<dbReference type="SUPFAM" id="SSF56672">
    <property type="entry name" value="DNA/RNA polymerases"/>
    <property type="match status" value="1"/>
</dbReference>
<keyword evidence="5" id="KW-0479">Metal-binding</keyword>
<dbReference type="InterPro" id="IPR001584">
    <property type="entry name" value="Integrase_cat-core"/>
</dbReference>
<dbReference type="SUPFAM" id="SSF53098">
    <property type="entry name" value="Ribonuclease H-like"/>
    <property type="match status" value="1"/>
</dbReference>
<evidence type="ECO:0000256" key="3">
    <source>
        <dbReference type="ARBA" id="ARBA00022695"/>
    </source>
</evidence>
<dbReference type="Pfam" id="PF00385">
    <property type="entry name" value="Chromo"/>
    <property type="match status" value="1"/>
</dbReference>
<name>A0A8H6WU16_9AGAR</name>
<evidence type="ECO:0000256" key="14">
    <source>
        <dbReference type="ARBA" id="ARBA00023125"/>
    </source>
</evidence>
<evidence type="ECO:0000256" key="1">
    <source>
        <dbReference type="ARBA" id="ARBA00022670"/>
    </source>
</evidence>
<dbReference type="GO" id="GO:0005634">
    <property type="term" value="C:nucleus"/>
    <property type="evidence" value="ECO:0007669"/>
    <property type="project" value="UniProtKB-ARBA"/>
</dbReference>
<dbReference type="Gene3D" id="3.30.420.10">
    <property type="entry name" value="Ribonuclease H-like superfamily/Ribonuclease H"/>
    <property type="match status" value="1"/>
</dbReference>
<dbReference type="GO" id="GO:0004190">
    <property type="term" value="F:aspartic-type endopeptidase activity"/>
    <property type="evidence" value="ECO:0007669"/>
    <property type="project" value="UniProtKB-KW"/>
</dbReference>
<dbReference type="AlphaFoldDB" id="A0A8H6WU16"/>
<dbReference type="GO" id="GO:0003964">
    <property type="term" value="F:RNA-directed DNA polymerase activity"/>
    <property type="evidence" value="ECO:0007669"/>
    <property type="project" value="UniProtKB-KW"/>
</dbReference>
<accession>A0A8H6WU16</accession>
<evidence type="ECO:0000259" key="18">
    <source>
        <dbReference type="PROSITE" id="PS50994"/>
    </source>
</evidence>
<evidence type="ECO:0000256" key="7">
    <source>
        <dbReference type="ARBA" id="ARBA00022759"/>
    </source>
</evidence>
<keyword evidence="3" id="KW-0548">Nucleotidyltransferase</keyword>
<dbReference type="GO" id="GO:0006310">
    <property type="term" value="P:DNA recombination"/>
    <property type="evidence" value="ECO:0007669"/>
    <property type="project" value="UniProtKB-KW"/>
</dbReference>
<keyword evidence="14" id="KW-0238">DNA-binding</keyword>
<evidence type="ECO:0000256" key="6">
    <source>
        <dbReference type="ARBA" id="ARBA00022750"/>
    </source>
</evidence>
<dbReference type="CDD" id="cd09274">
    <property type="entry name" value="RNase_HI_RT_Ty3"/>
    <property type="match status" value="1"/>
</dbReference>
<dbReference type="Gene3D" id="2.40.50.40">
    <property type="match status" value="1"/>
</dbReference>
<dbReference type="SMART" id="SM00298">
    <property type="entry name" value="CHROMO"/>
    <property type="match status" value="1"/>
</dbReference>
<keyword evidence="8" id="KW-0378">Hydrolase</keyword>
<evidence type="ECO:0000256" key="11">
    <source>
        <dbReference type="ARBA" id="ARBA00022908"/>
    </source>
</evidence>
<dbReference type="InterPro" id="IPR012337">
    <property type="entry name" value="RNaseH-like_sf"/>
</dbReference>
<keyword evidence="4" id="KW-0540">Nuclease</keyword>
<dbReference type="GO" id="GO:0003677">
    <property type="term" value="F:DNA binding"/>
    <property type="evidence" value="ECO:0007669"/>
    <property type="project" value="UniProtKB-KW"/>
</dbReference>
<dbReference type="InterPro" id="IPR050951">
    <property type="entry name" value="Retrovirus_Pol_polyprotein"/>
</dbReference>
<keyword evidence="7" id="KW-0255">Endonuclease</keyword>
<dbReference type="InterPro" id="IPR043502">
    <property type="entry name" value="DNA/RNA_pol_sf"/>
</dbReference>
<keyword evidence="6" id="KW-0064">Aspartyl protease</keyword>
<dbReference type="Pfam" id="PF24626">
    <property type="entry name" value="SH3_Tf2-1"/>
    <property type="match status" value="1"/>
</dbReference>
<dbReference type="GO" id="GO:0003887">
    <property type="term" value="F:DNA-directed DNA polymerase activity"/>
    <property type="evidence" value="ECO:0007669"/>
    <property type="project" value="UniProtKB-KW"/>
</dbReference>
<keyword evidence="12" id="KW-0695">RNA-directed DNA polymerase</keyword>
<dbReference type="GO" id="GO:0006338">
    <property type="term" value="P:chromatin remodeling"/>
    <property type="evidence" value="ECO:0007669"/>
    <property type="project" value="UniProtKB-ARBA"/>
</dbReference>
<keyword evidence="13" id="KW-0239">DNA-directed DNA polymerase</keyword>
<dbReference type="EMBL" id="JACAZI010000044">
    <property type="protein sequence ID" value="KAF7326499.1"/>
    <property type="molecule type" value="Genomic_DNA"/>
</dbReference>
<comment type="caution">
    <text evidence="19">The sequence shown here is derived from an EMBL/GenBank/DDBJ whole genome shotgun (WGS) entry which is preliminary data.</text>
</comment>
<reference evidence="19" key="1">
    <citation type="submission" date="2020-05" db="EMBL/GenBank/DDBJ databases">
        <title>Mycena genomes resolve the evolution of fungal bioluminescence.</title>
        <authorList>
            <person name="Tsai I.J."/>
        </authorList>
    </citation>
    <scope>NUCLEOTIDE SEQUENCE</scope>
    <source>
        <strain evidence="19">CCC161011</strain>
    </source>
</reference>
<dbReference type="PROSITE" id="PS50994">
    <property type="entry name" value="INTEGRASE"/>
    <property type="match status" value="1"/>
</dbReference>
<keyword evidence="9" id="KW-0460">Magnesium</keyword>
<gene>
    <name evidence="19" type="ORF">MVEN_02613500</name>
</gene>
<evidence type="ECO:0000256" key="8">
    <source>
        <dbReference type="ARBA" id="ARBA00022801"/>
    </source>
</evidence>